<evidence type="ECO:0000256" key="2">
    <source>
        <dbReference type="SAM" id="SignalP"/>
    </source>
</evidence>
<keyword evidence="1" id="KW-0812">Transmembrane</keyword>
<protein>
    <submittedName>
        <fullName evidence="3">Uncharacterized protein</fullName>
    </submittedName>
</protein>
<feature type="signal peptide" evidence="2">
    <location>
        <begin position="1"/>
        <end position="25"/>
    </location>
</feature>
<keyword evidence="4" id="KW-1185">Reference proteome</keyword>
<proteinExistence type="predicted"/>
<dbReference type="OrthoDB" id="3438213at2759"/>
<dbReference type="EMBL" id="AMGV01000016">
    <property type="protein sequence ID" value="KEF52870.1"/>
    <property type="molecule type" value="Genomic_DNA"/>
</dbReference>
<organism evidence="3 4">
    <name type="scientific">Exophiala aquamarina CBS 119918</name>
    <dbReference type="NCBI Taxonomy" id="1182545"/>
    <lineage>
        <taxon>Eukaryota</taxon>
        <taxon>Fungi</taxon>
        <taxon>Dikarya</taxon>
        <taxon>Ascomycota</taxon>
        <taxon>Pezizomycotina</taxon>
        <taxon>Eurotiomycetes</taxon>
        <taxon>Chaetothyriomycetidae</taxon>
        <taxon>Chaetothyriales</taxon>
        <taxon>Herpotrichiellaceae</taxon>
        <taxon>Exophiala</taxon>
    </lineage>
</organism>
<keyword evidence="2" id="KW-0732">Signal</keyword>
<evidence type="ECO:0000313" key="3">
    <source>
        <dbReference type="EMBL" id="KEF52870.1"/>
    </source>
</evidence>
<accession>A0A072PBE1</accession>
<feature type="chain" id="PRO_5001683321" evidence="2">
    <location>
        <begin position="26"/>
        <end position="157"/>
    </location>
</feature>
<dbReference type="Proteomes" id="UP000027920">
    <property type="component" value="Unassembled WGS sequence"/>
</dbReference>
<sequence length="157" mass="16580">MSTKQFSRITSFLLLLAFFATVTTALYSPINLLSLSRRQQTDGSACDNYSRIANLTVVASNATYRSAYLAASPEGSDPARAPLDAAIPQLAALQFDEALNEQCGNLTTIAYEGAEANFTNGIVLQFSINGASMRIGASAMGMALIVAMVAAMVIEVV</sequence>
<comment type="caution">
    <text evidence="3">The sequence shown here is derived from an EMBL/GenBank/DDBJ whole genome shotgun (WGS) entry which is preliminary data.</text>
</comment>
<feature type="transmembrane region" description="Helical" evidence="1">
    <location>
        <begin position="135"/>
        <end position="154"/>
    </location>
</feature>
<dbReference type="HOGENOM" id="CLU_139877_0_0_1"/>
<keyword evidence="1" id="KW-1133">Transmembrane helix</keyword>
<dbReference type="VEuPathDB" id="FungiDB:A1O9_11288"/>
<reference evidence="3 4" key="1">
    <citation type="submission" date="2013-03" db="EMBL/GenBank/DDBJ databases">
        <title>The Genome Sequence of Exophiala aquamarina CBS 119918.</title>
        <authorList>
            <consortium name="The Broad Institute Genomics Platform"/>
            <person name="Cuomo C."/>
            <person name="de Hoog S."/>
            <person name="Gorbushina A."/>
            <person name="Walker B."/>
            <person name="Young S.K."/>
            <person name="Zeng Q."/>
            <person name="Gargeya S."/>
            <person name="Fitzgerald M."/>
            <person name="Haas B."/>
            <person name="Abouelleil A."/>
            <person name="Allen A.W."/>
            <person name="Alvarado L."/>
            <person name="Arachchi H.M."/>
            <person name="Berlin A.M."/>
            <person name="Chapman S.B."/>
            <person name="Gainer-Dewar J."/>
            <person name="Goldberg J."/>
            <person name="Griggs A."/>
            <person name="Gujja S."/>
            <person name="Hansen M."/>
            <person name="Howarth C."/>
            <person name="Imamovic A."/>
            <person name="Ireland A."/>
            <person name="Larimer J."/>
            <person name="McCowan C."/>
            <person name="Murphy C."/>
            <person name="Pearson M."/>
            <person name="Poon T.W."/>
            <person name="Priest M."/>
            <person name="Roberts A."/>
            <person name="Saif S."/>
            <person name="Shea T."/>
            <person name="Sisk P."/>
            <person name="Sykes S."/>
            <person name="Wortman J."/>
            <person name="Nusbaum C."/>
            <person name="Birren B."/>
        </authorList>
    </citation>
    <scope>NUCLEOTIDE SEQUENCE [LARGE SCALE GENOMIC DNA]</scope>
    <source>
        <strain evidence="3 4">CBS 119918</strain>
    </source>
</reference>
<dbReference type="AlphaFoldDB" id="A0A072PBE1"/>
<evidence type="ECO:0000256" key="1">
    <source>
        <dbReference type="SAM" id="Phobius"/>
    </source>
</evidence>
<dbReference type="RefSeq" id="XP_013255460.1">
    <property type="nucleotide sequence ID" value="XM_013400006.1"/>
</dbReference>
<name>A0A072PBE1_9EURO</name>
<evidence type="ECO:0000313" key="4">
    <source>
        <dbReference type="Proteomes" id="UP000027920"/>
    </source>
</evidence>
<dbReference type="GeneID" id="25286187"/>
<gene>
    <name evidence="3" type="ORF">A1O9_11288</name>
</gene>
<keyword evidence="1" id="KW-0472">Membrane</keyword>